<dbReference type="AlphaFoldDB" id="A0A183ER63"/>
<organism evidence="1">
    <name type="scientific">Gongylonema pulchrum</name>
    <dbReference type="NCBI Taxonomy" id="637853"/>
    <lineage>
        <taxon>Eukaryota</taxon>
        <taxon>Metazoa</taxon>
        <taxon>Ecdysozoa</taxon>
        <taxon>Nematoda</taxon>
        <taxon>Chromadorea</taxon>
        <taxon>Rhabditida</taxon>
        <taxon>Spirurina</taxon>
        <taxon>Spiruromorpha</taxon>
        <taxon>Spiruroidea</taxon>
        <taxon>Gongylonematidae</taxon>
        <taxon>Gongylonema</taxon>
    </lineage>
</organism>
<dbReference type="WBParaSite" id="GPUH_0002348401-mRNA-1">
    <property type="protein sequence ID" value="GPUH_0002348401-mRNA-1"/>
    <property type="gene ID" value="GPUH_0002348401"/>
</dbReference>
<accession>A0A183ER63</accession>
<evidence type="ECO:0000313" key="1">
    <source>
        <dbReference type="WBParaSite" id="GPUH_0002348401-mRNA-1"/>
    </source>
</evidence>
<sequence>LRHVTGRKRNEVEIRQEALGIPSMHQSVAYVFQYIPFTDQIARVSVHITRWHPSLASTSAQCETHFYDAINKCSETDLSASYGSFISDLRSGCGELRTYAQLLHQKDVVARALIRHLNDVDSASLVTLLQ</sequence>
<proteinExistence type="predicted"/>
<protein>
    <submittedName>
        <fullName evidence="1">ACC_central domain-containing protein</fullName>
    </submittedName>
</protein>
<reference evidence="1" key="1">
    <citation type="submission" date="2016-06" db="UniProtKB">
        <authorList>
            <consortium name="WormBaseParasite"/>
        </authorList>
    </citation>
    <scope>IDENTIFICATION</scope>
</reference>
<name>A0A183ER63_9BILA</name>